<organism evidence="3 4">
    <name type="scientific">Mycena alexandri</name>
    <dbReference type="NCBI Taxonomy" id="1745969"/>
    <lineage>
        <taxon>Eukaryota</taxon>
        <taxon>Fungi</taxon>
        <taxon>Dikarya</taxon>
        <taxon>Basidiomycota</taxon>
        <taxon>Agaricomycotina</taxon>
        <taxon>Agaricomycetes</taxon>
        <taxon>Agaricomycetidae</taxon>
        <taxon>Agaricales</taxon>
        <taxon>Marasmiineae</taxon>
        <taxon>Mycenaceae</taxon>
        <taxon>Mycena</taxon>
    </lineage>
</organism>
<dbReference type="EMBL" id="JARJCM010000184">
    <property type="protein sequence ID" value="KAJ7023683.1"/>
    <property type="molecule type" value="Genomic_DNA"/>
</dbReference>
<dbReference type="Proteomes" id="UP001218188">
    <property type="component" value="Unassembled WGS sequence"/>
</dbReference>
<comment type="caution">
    <text evidence="3">The sequence shown here is derived from an EMBL/GenBank/DDBJ whole genome shotgun (WGS) entry which is preliminary data.</text>
</comment>
<protein>
    <submittedName>
        <fullName evidence="3">Uncharacterized protein</fullName>
    </submittedName>
</protein>
<accession>A0AAD6WVM9</accession>
<sequence>MAKKNEKQKAAANREASKRNKAIPFPPPRDLSFGTVTTDNIRRYFRHCYRYMDAYRMGLNLRQAAYAVKE</sequence>
<keyword evidence="4" id="KW-1185">Reference proteome</keyword>
<proteinExistence type="predicted"/>
<dbReference type="EMBL" id="JARJCM010000105">
    <property type="protein sequence ID" value="KAJ7029078.1"/>
    <property type="molecule type" value="Genomic_DNA"/>
</dbReference>
<reference evidence="3" key="1">
    <citation type="submission" date="2023-03" db="EMBL/GenBank/DDBJ databases">
        <title>Massive genome expansion in bonnet fungi (Mycena s.s.) driven by repeated elements and novel gene families across ecological guilds.</title>
        <authorList>
            <consortium name="Lawrence Berkeley National Laboratory"/>
            <person name="Harder C.B."/>
            <person name="Miyauchi S."/>
            <person name="Viragh M."/>
            <person name="Kuo A."/>
            <person name="Thoen E."/>
            <person name="Andreopoulos B."/>
            <person name="Lu D."/>
            <person name="Skrede I."/>
            <person name="Drula E."/>
            <person name="Henrissat B."/>
            <person name="Morin E."/>
            <person name="Kohler A."/>
            <person name="Barry K."/>
            <person name="LaButti K."/>
            <person name="Morin E."/>
            <person name="Salamov A."/>
            <person name="Lipzen A."/>
            <person name="Mereny Z."/>
            <person name="Hegedus B."/>
            <person name="Baldrian P."/>
            <person name="Stursova M."/>
            <person name="Weitz H."/>
            <person name="Taylor A."/>
            <person name="Grigoriev I.V."/>
            <person name="Nagy L.G."/>
            <person name="Martin F."/>
            <person name="Kauserud H."/>
        </authorList>
    </citation>
    <scope>NUCLEOTIDE SEQUENCE</scope>
    <source>
        <strain evidence="3">CBHHK200</strain>
    </source>
</reference>
<feature type="region of interest" description="Disordered" evidence="1">
    <location>
        <begin position="1"/>
        <end position="29"/>
    </location>
</feature>
<evidence type="ECO:0000313" key="3">
    <source>
        <dbReference type="EMBL" id="KAJ7029078.1"/>
    </source>
</evidence>
<evidence type="ECO:0000313" key="2">
    <source>
        <dbReference type="EMBL" id="KAJ7023683.1"/>
    </source>
</evidence>
<evidence type="ECO:0000313" key="4">
    <source>
        <dbReference type="Proteomes" id="UP001218188"/>
    </source>
</evidence>
<name>A0AAD6WVM9_9AGAR</name>
<gene>
    <name evidence="3" type="ORF">C8F04DRAFT_1117462</name>
    <name evidence="2" type="ORF">C8F04DRAFT_177584</name>
</gene>
<dbReference type="AlphaFoldDB" id="A0AAD6WVM9"/>
<evidence type="ECO:0000256" key="1">
    <source>
        <dbReference type="SAM" id="MobiDB-lite"/>
    </source>
</evidence>